<sequence>MIAQANTNFPIDSVNVNQERICVFFRIEAQLK</sequence>
<dbReference type="AlphaFoldDB" id="A0A2Z2NLL5"/>
<name>A0A2Z2NLL5_9GAMM</name>
<accession>A0A2Z2NLL5</accession>
<gene>
    <name evidence="1" type="ORF">IMCC3135_11210</name>
</gene>
<evidence type="ECO:0000313" key="2">
    <source>
        <dbReference type="Proteomes" id="UP000250079"/>
    </source>
</evidence>
<organism evidence="1 2">
    <name type="scientific">Granulosicoccus antarcticus IMCC3135</name>
    <dbReference type="NCBI Taxonomy" id="1192854"/>
    <lineage>
        <taxon>Bacteria</taxon>
        <taxon>Pseudomonadati</taxon>
        <taxon>Pseudomonadota</taxon>
        <taxon>Gammaproteobacteria</taxon>
        <taxon>Chromatiales</taxon>
        <taxon>Granulosicoccaceae</taxon>
        <taxon>Granulosicoccus</taxon>
    </lineage>
</organism>
<dbReference type="Proteomes" id="UP000250079">
    <property type="component" value="Chromosome"/>
</dbReference>
<dbReference type="EMBL" id="CP018632">
    <property type="protein sequence ID" value="ASJ72332.1"/>
    <property type="molecule type" value="Genomic_DNA"/>
</dbReference>
<keyword evidence="2" id="KW-1185">Reference proteome</keyword>
<reference evidence="1 2" key="1">
    <citation type="submission" date="2016-12" db="EMBL/GenBank/DDBJ databases">
        <authorList>
            <person name="Song W.-J."/>
            <person name="Kurnit D.M."/>
        </authorList>
    </citation>
    <scope>NUCLEOTIDE SEQUENCE [LARGE SCALE GENOMIC DNA]</scope>
    <source>
        <strain evidence="1 2">IMCC3135</strain>
    </source>
</reference>
<dbReference type="KEGG" id="gai:IMCC3135_11210"/>
<protein>
    <submittedName>
        <fullName evidence="1">Uncharacterized protein</fullName>
    </submittedName>
</protein>
<proteinExistence type="predicted"/>
<evidence type="ECO:0000313" key="1">
    <source>
        <dbReference type="EMBL" id="ASJ72332.1"/>
    </source>
</evidence>